<organism evidence="2 3">
    <name type="scientific">Adlercreutzia faecimuris</name>
    <dbReference type="NCBI Taxonomy" id="2897341"/>
    <lineage>
        <taxon>Bacteria</taxon>
        <taxon>Bacillati</taxon>
        <taxon>Actinomycetota</taxon>
        <taxon>Coriobacteriia</taxon>
        <taxon>Eggerthellales</taxon>
        <taxon>Eggerthellaceae</taxon>
        <taxon>Adlercreutzia</taxon>
    </lineage>
</organism>
<protein>
    <submittedName>
        <fullName evidence="2">Uncharacterized protein</fullName>
    </submittedName>
</protein>
<proteinExistence type="predicted"/>
<evidence type="ECO:0000313" key="2">
    <source>
        <dbReference type="EMBL" id="MCI2241956.1"/>
    </source>
</evidence>
<dbReference type="Proteomes" id="UP001430755">
    <property type="component" value="Unassembled WGS sequence"/>
</dbReference>
<comment type="caution">
    <text evidence="2">The sequence shown here is derived from an EMBL/GenBank/DDBJ whole genome shotgun (WGS) entry which is preliminary data.</text>
</comment>
<dbReference type="RefSeq" id="WP_242164702.1">
    <property type="nucleotide sequence ID" value="NZ_JAJMLW010000002.1"/>
</dbReference>
<name>A0ABS9WGH7_9ACTN</name>
<accession>A0ABS9WGH7</accession>
<evidence type="ECO:0000256" key="1">
    <source>
        <dbReference type="SAM" id="Phobius"/>
    </source>
</evidence>
<keyword evidence="1" id="KW-1133">Transmembrane helix</keyword>
<keyword evidence="1" id="KW-0472">Membrane</keyword>
<feature type="transmembrane region" description="Helical" evidence="1">
    <location>
        <begin position="54"/>
        <end position="73"/>
    </location>
</feature>
<dbReference type="EMBL" id="JAJMLW010000002">
    <property type="protein sequence ID" value="MCI2241956.1"/>
    <property type="molecule type" value="Genomic_DNA"/>
</dbReference>
<keyword evidence="3" id="KW-1185">Reference proteome</keyword>
<keyword evidence="1" id="KW-0812">Transmembrane</keyword>
<reference evidence="2" key="1">
    <citation type="submission" date="2021-11" db="EMBL/GenBank/DDBJ databases">
        <title>A Novel Adlercreutzia Species, isolated from a Allomyrina dichotoma larva feces.</title>
        <authorList>
            <person name="Suh M.K."/>
        </authorList>
    </citation>
    <scope>NUCLEOTIDE SEQUENCE</scope>
    <source>
        <strain evidence="2">JBNU-10</strain>
    </source>
</reference>
<evidence type="ECO:0000313" key="3">
    <source>
        <dbReference type="Proteomes" id="UP001430755"/>
    </source>
</evidence>
<sequence length="75" mass="7781">MRNCEKIYPVIGSSALKPASCPRAHGARIIGFPATRTADIRPVEAQGPTTLTRAQSAVLFAAGCAIALGSLLMTL</sequence>
<gene>
    <name evidence="2" type="ORF">LPT13_06280</name>
</gene>